<sequence>MGGSPSKPAETPELDQPWRNFDWGEKDKLKEHLEYFQLKSQSLTHIKILVAGQIGAGKSSFINSVVSAFQGKIISVAQTDASDSAISHSFTQTLKAYRIRRADADLPFEICDIMGLEPHTLLGIQPDDVVKTIHGHVKEGYKFTENPIGHKNESYKETPSLSDQAFCLVYVVDANTIQFSSNDNILIEKLRLIRKRISDEGIPQVVVLTKVDELCPLVKKDLQKVFYSKKIREAVRMCNSKIGVPMNLIFPVKNYHEETQTNDVADVLILNAFQQIVCTANERLSHGFSHCSD</sequence>
<dbReference type="FunCoup" id="A0A8M3AXQ2">
    <property type="interactions" value="8"/>
</dbReference>
<dbReference type="Proteomes" id="UP000000437">
    <property type="component" value="Chromosome 1"/>
</dbReference>
<gene>
    <name evidence="3 4" type="primary">ifi44a7</name>
</gene>
<protein>
    <submittedName>
        <fullName evidence="3">Interferon-induced protein 44</fullName>
    </submittedName>
</protein>
<proteinExistence type="predicted"/>
<feature type="region of interest" description="Disordered" evidence="1">
    <location>
        <begin position="1"/>
        <end position="20"/>
    </location>
</feature>
<keyword evidence="2" id="KW-1185">Reference proteome</keyword>
<dbReference type="FunFam" id="3.40.50.300:FF:004941">
    <property type="entry name" value="Si:dkeyp-9d4.2"/>
    <property type="match status" value="1"/>
</dbReference>
<dbReference type="ZFIN" id="ZDB-GENE-090313-339">
    <property type="gene designation" value="ifi44a7"/>
</dbReference>
<dbReference type="RefSeq" id="XP_009304400.1">
    <property type="nucleotide sequence ID" value="XM_009306125.5"/>
</dbReference>
<dbReference type="GO" id="GO:0006955">
    <property type="term" value="P:immune response"/>
    <property type="evidence" value="ECO:0000318"/>
    <property type="project" value="GO_Central"/>
</dbReference>
<organism evidence="2 3">
    <name type="scientific">Danio rerio</name>
    <name type="common">Zebrafish</name>
    <name type="synonym">Brachydanio rerio</name>
    <dbReference type="NCBI Taxonomy" id="7955"/>
    <lineage>
        <taxon>Eukaryota</taxon>
        <taxon>Metazoa</taxon>
        <taxon>Chordata</taxon>
        <taxon>Craniata</taxon>
        <taxon>Vertebrata</taxon>
        <taxon>Euteleostomi</taxon>
        <taxon>Actinopterygii</taxon>
        <taxon>Neopterygii</taxon>
        <taxon>Teleostei</taxon>
        <taxon>Ostariophysi</taxon>
        <taxon>Cypriniformes</taxon>
        <taxon>Danionidae</taxon>
        <taxon>Danioninae</taxon>
        <taxon>Danio</taxon>
    </lineage>
</organism>
<dbReference type="CDD" id="cd00882">
    <property type="entry name" value="Ras_like_GTPase"/>
    <property type="match status" value="1"/>
</dbReference>
<dbReference type="Gene3D" id="3.40.50.300">
    <property type="entry name" value="P-loop containing nucleotide triphosphate hydrolases"/>
    <property type="match status" value="1"/>
</dbReference>
<dbReference type="AlphaFoldDB" id="A0A8M3AXQ2"/>
<dbReference type="SUPFAM" id="SSF52540">
    <property type="entry name" value="P-loop containing nucleoside triphosphate hydrolases"/>
    <property type="match status" value="1"/>
</dbReference>
<dbReference type="GeneID" id="100150009"/>
<dbReference type="CTD" id="100150009"/>
<accession>A0A8M3AXQ2</accession>
<evidence type="ECO:0000313" key="2">
    <source>
        <dbReference type="Proteomes" id="UP000000437"/>
    </source>
</evidence>
<evidence type="ECO:0000313" key="3">
    <source>
        <dbReference type="RefSeq" id="XP_009304400.1"/>
    </source>
</evidence>
<evidence type="ECO:0000313" key="4">
    <source>
        <dbReference type="ZFIN" id="ZDB-GENE-090313-339"/>
    </source>
</evidence>
<dbReference type="InterPro" id="IPR027417">
    <property type="entry name" value="P-loop_NTPase"/>
</dbReference>
<reference evidence="3" key="1">
    <citation type="submission" date="2025-08" db="UniProtKB">
        <authorList>
            <consortium name="RefSeq"/>
        </authorList>
    </citation>
    <scope>IDENTIFICATION</scope>
    <source>
        <strain evidence="3">Tuebingen</strain>
        <tissue evidence="3">Fibroblasts and whole tissue</tissue>
    </source>
</reference>
<dbReference type="AGR" id="ZFIN:ZDB-GENE-090313-339"/>
<dbReference type="KEGG" id="dre:100150009"/>
<evidence type="ECO:0000256" key="1">
    <source>
        <dbReference type="SAM" id="MobiDB-lite"/>
    </source>
</evidence>
<name>A0A8M3AXQ2_DANRE</name>
<dbReference type="PANTHER" id="PTHR14241">
    <property type="entry name" value="INTERFERON-INDUCED PROTEIN 44"/>
    <property type="match status" value="1"/>
</dbReference>
<dbReference type="OrthoDB" id="25620at2759"/>
<dbReference type="PANTHER" id="PTHR14241:SF1">
    <property type="entry name" value="INTERFERON-INDUCED PROTEIN 44-RELATED"/>
    <property type="match status" value="1"/>
</dbReference>